<reference evidence="8 9" key="1">
    <citation type="submission" date="2019-02" db="EMBL/GenBank/DDBJ databases">
        <title>Deep-cultivation of Planctomycetes and their phenomic and genomic characterization uncovers novel biology.</title>
        <authorList>
            <person name="Wiegand S."/>
            <person name="Jogler M."/>
            <person name="Boedeker C."/>
            <person name="Pinto D."/>
            <person name="Vollmers J."/>
            <person name="Rivas-Marin E."/>
            <person name="Kohn T."/>
            <person name="Peeters S.H."/>
            <person name="Heuer A."/>
            <person name="Rast P."/>
            <person name="Oberbeckmann S."/>
            <person name="Bunk B."/>
            <person name="Jeske O."/>
            <person name="Meyerdierks A."/>
            <person name="Storesund J.E."/>
            <person name="Kallscheuer N."/>
            <person name="Luecker S."/>
            <person name="Lage O.M."/>
            <person name="Pohl T."/>
            <person name="Merkel B.J."/>
            <person name="Hornburger P."/>
            <person name="Mueller R.-W."/>
            <person name="Bruemmer F."/>
            <person name="Labrenz M."/>
            <person name="Spormann A.M."/>
            <person name="Op den Camp H."/>
            <person name="Overmann J."/>
            <person name="Amann R."/>
            <person name="Jetten M.S.M."/>
            <person name="Mascher T."/>
            <person name="Medema M.H."/>
            <person name="Devos D.P."/>
            <person name="Kaster A.-K."/>
            <person name="Ovreas L."/>
            <person name="Rohde M."/>
            <person name="Galperin M.Y."/>
            <person name="Jogler C."/>
        </authorList>
    </citation>
    <scope>NUCLEOTIDE SEQUENCE [LARGE SCALE GENOMIC DNA]</scope>
    <source>
        <strain evidence="8 9">Q31a</strain>
    </source>
</reference>
<dbReference type="PANTHER" id="PTHR42920:SF5">
    <property type="entry name" value="EAMA DOMAIN-CONTAINING PROTEIN"/>
    <property type="match status" value="1"/>
</dbReference>
<keyword evidence="4 6" id="KW-1133">Transmembrane helix</keyword>
<accession>A0A518G4Y7</accession>
<sequence>MTRATANFLLLLAGAIWGLGFIAQRTVMSDMGPLLFIALRFLLAGCVLLPWARRELKEAGGRRAKEVVLQDGEQGASSALGGAITGAAWRQFVVLGFVFFLGLSFQQIGLQWTTVTNAGFLTALYVVLVPLILLVLLRQPQPWRIWPAAGLCTLGVYCLSFGAFSAWTLGDYLILVGAVAWAVHVILVGRFGQQSTLPVAMTCVQFFVCSLLGFLGHAVAAGMGYEEWFISSAGLLRGLPEIVYTGVFSGALAFTLQSIGLRYTSASVGAILMASESLFAALLGALLLGERLQPVGYLGCGMIMAAIVLVELRTKESKLRQCSSLREG</sequence>
<dbReference type="InterPro" id="IPR051258">
    <property type="entry name" value="Diverse_Substrate_Transporter"/>
</dbReference>
<proteinExistence type="predicted"/>
<evidence type="ECO:0000256" key="5">
    <source>
        <dbReference type="ARBA" id="ARBA00023136"/>
    </source>
</evidence>
<evidence type="ECO:0000259" key="7">
    <source>
        <dbReference type="Pfam" id="PF00892"/>
    </source>
</evidence>
<evidence type="ECO:0000256" key="1">
    <source>
        <dbReference type="ARBA" id="ARBA00004651"/>
    </source>
</evidence>
<keyword evidence="5 6" id="KW-0472">Membrane</keyword>
<feature type="transmembrane region" description="Helical" evidence="6">
    <location>
        <begin position="268"/>
        <end position="289"/>
    </location>
</feature>
<dbReference type="SUPFAM" id="SSF103481">
    <property type="entry name" value="Multidrug resistance efflux transporter EmrE"/>
    <property type="match status" value="2"/>
</dbReference>
<evidence type="ECO:0000256" key="3">
    <source>
        <dbReference type="ARBA" id="ARBA00022692"/>
    </source>
</evidence>
<evidence type="ECO:0000256" key="6">
    <source>
        <dbReference type="SAM" id="Phobius"/>
    </source>
</evidence>
<feature type="transmembrane region" description="Helical" evidence="6">
    <location>
        <begin position="173"/>
        <end position="192"/>
    </location>
</feature>
<dbReference type="InterPro" id="IPR037185">
    <property type="entry name" value="EmrE-like"/>
</dbReference>
<dbReference type="GO" id="GO:0005886">
    <property type="term" value="C:plasma membrane"/>
    <property type="evidence" value="ECO:0007669"/>
    <property type="project" value="UniProtKB-SubCell"/>
</dbReference>
<gene>
    <name evidence="8" type="ORF">Q31a_19720</name>
</gene>
<dbReference type="Proteomes" id="UP000318017">
    <property type="component" value="Chromosome"/>
</dbReference>
<dbReference type="EMBL" id="CP036298">
    <property type="protein sequence ID" value="QDV23667.1"/>
    <property type="molecule type" value="Genomic_DNA"/>
</dbReference>
<feature type="domain" description="EamA" evidence="7">
    <location>
        <begin position="6"/>
        <end position="160"/>
    </location>
</feature>
<dbReference type="OrthoDB" id="9804865at2"/>
<dbReference type="Pfam" id="PF00892">
    <property type="entry name" value="EamA"/>
    <property type="match status" value="2"/>
</dbReference>
<keyword evidence="3 6" id="KW-0812">Transmembrane</keyword>
<keyword evidence="9" id="KW-1185">Reference proteome</keyword>
<evidence type="ECO:0000256" key="2">
    <source>
        <dbReference type="ARBA" id="ARBA00022475"/>
    </source>
</evidence>
<dbReference type="PANTHER" id="PTHR42920">
    <property type="entry name" value="OS03G0707200 PROTEIN-RELATED"/>
    <property type="match status" value="1"/>
</dbReference>
<keyword evidence="2" id="KW-1003">Cell membrane</keyword>
<feature type="domain" description="EamA" evidence="7">
    <location>
        <begin position="169"/>
        <end position="310"/>
    </location>
</feature>
<evidence type="ECO:0000313" key="9">
    <source>
        <dbReference type="Proteomes" id="UP000318017"/>
    </source>
</evidence>
<feature type="transmembrane region" description="Helical" evidence="6">
    <location>
        <begin position="92"/>
        <end position="112"/>
    </location>
</feature>
<protein>
    <submittedName>
        <fullName evidence="8">Putative DMT superfamily transporter inner membrane protein</fullName>
    </submittedName>
</protein>
<dbReference type="InterPro" id="IPR000620">
    <property type="entry name" value="EamA_dom"/>
</dbReference>
<dbReference type="RefSeq" id="WP_145076742.1">
    <property type="nucleotide sequence ID" value="NZ_CP036298.1"/>
</dbReference>
<feature type="transmembrane region" description="Helical" evidence="6">
    <location>
        <begin position="199"/>
        <end position="222"/>
    </location>
</feature>
<feature type="transmembrane region" description="Helical" evidence="6">
    <location>
        <begin position="295"/>
        <end position="312"/>
    </location>
</feature>
<dbReference type="Gene3D" id="1.10.3730.20">
    <property type="match status" value="1"/>
</dbReference>
<feature type="transmembrane region" description="Helical" evidence="6">
    <location>
        <begin position="33"/>
        <end position="52"/>
    </location>
</feature>
<dbReference type="KEGG" id="ahel:Q31a_19720"/>
<evidence type="ECO:0000313" key="8">
    <source>
        <dbReference type="EMBL" id="QDV23667.1"/>
    </source>
</evidence>
<feature type="transmembrane region" description="Helical" evidence="6">
    <location>
        <begin position="242"/>
        <end position="261"/>
    </location>
</feature>
<organism evidence="8 9">
    <name type="scientific">Aureliella helgolandensis</name>
    <dbReference type="NCBI Taxonomy" id="2527968"/>
    <lineage>
        <taxon>Bacteria</taxon>
        <taxon>Pseudomonadati</taxon>
        <taxon>Planctomycetota</taxon>
        <taxon>Planctomycetia</taxon>
        <taxon>Pirellulales</taxon>
        <taxon>Pirellulaceae</taxon>
        <taxon>Aureliella</taxon>
    </lineage>
</organism>
<evidence type="ECO:0000256" key="4">
    <source>
        <dbReference type="ARBA" id="ARBA00022989"/>
    </source>
</evidence>
<name>A0A518G4Y7_9BACT</name>
<feature type="transmembrane region" description="Helical" evidence="6">
    <location>
        <begin position="118"/>
        <end position="137"/>
    </location>
</feature>
<feature type="transmembrane region" description="Helical" evidence="6">
    <location>
        <begin position="149"/>
        <end position="167"/>
    </location>
</feature>
<comment type="subcellular location">
    <subcellularLocation>
        <location evidence="1">Cell membrane</location>
        <topology evidence="1">Multi-pass membrane protein</topology>
    </subcellularLocation>
</comment>
<dbReference type="AlphaFoldDB" id="A0A518G4Y7"/>